<gene>
    <name evidence="2" type="ORF">DW116_05425</name>
</gene>
<dbReference type="Gene3D" id="1.20.5.400">
    <property type="match status" value="1"/>
</dbReference>
<dbReference type="InterPro" id="IPR024524">
    <property type="entry name" value="DUF3800"/>
</dbReference>
<comment type="caution">
    <text evidence="2">The sequence shown here is derived from an EMBL/GenBank/DDBJ whole genome shotgun (WGS) entry which is preliminary data.</text>
</comment>
<accession>A0A415D7G4</accession>
<evidence type="ECO:0000256" key="1">
    <source>
        <dbReference type="SAM" id="Coils"/>
    </source>
</evidence>
<dbReference type="EMBL" id="QRMI01000010">
    <property type="protein sequence ID" value="RHJ62370.1"/>
    <property type="molecule type" value="Genomic_DNA"/>
</dbReference>
<evidence type="ECO:0000313" key="2">
    <source>
        <dbReference type="EMBL" id="RHJ62370.1"/>
    </source>
</evidence>
<protein>
    <submittedName>
        <fullName evidence="2">DUF3800 domain-containing protein</fullName>
    </submittedName>
</protein>
<name>A0A415D7G4_9FIRM</name>
<sequence>MTEYTLFLDESYDDNTDLFCIAGCIIKNSDLNIVSNKIESIKQLIWTPTEISSLSPILHSTELNIAYKNRNNSQISRFTNGAYTVFNTKTKEEITDCYQNVYKNFSLLMKNQEITTLCCIIDRKKFRSYYALPNEPRLIDDWYDIAMQEILEAYTHFLCKVNGAGSIIYEARTNSSNTRSNSLDNKMFHNFCKVKVNGKGVSYLTNRTIYNRIRFFNIVTKKDNQAGLQLADFIAFNYIKWYTRTDNERTEFMKRIHHAAYNGNHDLTQEDLRACWGVRILPTDVTENQKNIVELKKLKKSYNNLKTERNRLNRKLTKITKEKHDLQERYNELLDQLTQLKSTSN</sequence>
<reference evidence="2 3" key="1">
    <citation type="submission" date="2018-08" db="EMBL/GenBank/DDBJ databases">
        <title>A genome reference for cultivated species of the human gut microbiota.</title>
        <authorList>
            <person name="Zou Y."/>
            <person name="Xue W."/>
            <person name="Luo G."/>
        </authorList>
    </citation>
    <scope>NUCLEOTIDE SEQUENCE [LARGE SCALE GENOMIC DNA]</scope>
    <source>
        <strain evidence="2 3">AM09-9</strain>
    </source>
</reference>
<evidence type="ECO:0000313" key="3">
    <source>
        <dbReference type="Proteomes" id="UP000285832"/>
    </source>
</evidence>
<keyword evidence="1" id="KW-0175">Coiled coil</keyword>
<organism evidence="2 3">
    <name type="scientific">[Ruminococcus] lactaris</name>
    <dbReference type="NCBI Taxonomy" id="46228"/>
    <lineage>
        <taxon>Bacteria</taxon>
        <taxon>Bacillati</taxon>
        <taxon>Bacillota</taxon>
        <taxon>Clostridia</taxon>
        <taxon>Lachnospirales</taxon>
        <taxon>Lachnospiraceae</taxon>
        <taxon>Mediterraneibacter</taxon>
    </lineage>
</organism>
<proteinExistence type="predicted"/>
<dbReference type="SUPFAM" id="SSF90257">
    <property type="entry name" value="Myosin rod fragments"/>
    <property type="match status" value="1"/>
</dbReference>
<dbReference type="Pfam" id="PF12686">
    <property type="entry name" value="DUF3800"/>
    <property type="match status" value="1"/>
</dbReference>
<feature type="coiled-coil region" evidence="1">
    <location>
        <begin position="288"/>
        <end position="343"/>
    </location>
</feature>
<dbReference type="Proteomes" id="UP000285832">
    <property type="component" value="Unassembled WGS sequence"/>
</dbReference>
<dbReference type="AlphaFoldDB" id="A0A415D7G4"/>
<dbReference type="RefSeq" id="WP_023920808.1">
    <property type="nucleotide sequence ID" value="NZ_CAJMJQ010000016.1"/>
</dbReference>